<name>A0ABP0LL71_9DINO</name>
<reference evidence="1 2" key="1">
    <citation type="submission" date="2024-02" db="EMBL/GenBank/DDBJ databases">
        <authorList>
            <person name="Chen Y."/>
            <person name="Shah S."/>
            <person name="Dougan E. K."/>
            <person name="Thang M."/>
            <person name="Chan C."/>
        </authorList>
    </citation>
    <scope>NUCLEOTIDE SEQUENCE [LARGE SCALE GENOMIC DNA]</scope>
</reference>
<protein>
    <submittedName>
        <fullName evidence="1">Uncharacterized protein</fullName>
    </submittedName>
</protein>
<proteinExistence type="predicted"/>
<accession>A0ABP0LL71</accession>
<comment type="caution">
    <text evidence="1">The sequence shown here is derived from an EMBL/GenBank/DDBJ whole genome shotgun (WGS) entry which is preliminary data.</text>
</comment>
<gene>
    <name evidence="1" type="ORF">SCF082_LOCUS23307</name>
</gene>
<organism evidence="1 2">
    <name type="scientific">Durusdinium trenchii</name>
    <dbReference type="NCBI Taxonomy" id="1381693"/>
    <lineage>
        <taxon>Eukaryota</taxon>
        <taxon>Sar</taxon>
        <taxon>Alveolata</taxon>
        <taxon>Dinophyceae</taxon>
        <taxon>Suessiales</taxon>
        <taxon>Symbiodiniaceae</taxon>
        <taxon>Durusdinium</taxon>
    </lineage>
</organism>
<dbReference type="EMBL" id="CAXAMM010016858">
    <property type="protein sequence ID" value="CAK9039942.1"/>
    <property type="molecule type" value="Genomic_DNA"/>
</dbReference>
<evidence type="ECO:0000313" key="1">
    <source>
        <dbReference type="EMBL" id="CAK9039942.1"/>
    </source>
</evidence>
<sequence>MASGELDATVGYEICDMATSECSMKKFVGWTVVKPGGATACLDGDFKFVVYPGDPGRLLFHLHGGGACWNWVTFLLGMCSKKAPMKPTGIFNVTNPDNPFYNWTLVDVPYCSGDVFGGATENFWIMAHQTASAWKSQAGYANVNSVLDWVKVQFAGAVPALRTLGVLMMWVLLSQKRTLAFMDVIQLCYEPNEPLTAMASNPALTRPAAEPLEVGVADKRLDALIEEEQRSRASTSGKSEVKWMQLMTLVVP</sequence>
<keyword evidence="2" id="KW-1185">Reference proteome</keyword>
<dbReference type="Pfam" id="PF03283">
    <property type="entry name" value="PAE"/>
    <property type="match status" value="1"/>
</dbReference>
<dbReference type="InterPro" id="IPR004963">
    <property type="entry name" value="PAE/NOTUM"/>
</dbReference>
<dbReference type="Proteomes" id="UP001642464">
    <property type="component" value="Unassembled WGS sequence"/>
</dbReference>
<evidence type="ECO:0000313" key="2">
    <source>
        <dbReference type="Proteomes" id="UP001642464"/>
    </source>
</evidence>